<accession>A0A7W2A998</accession>
<dbReference type="GO" id="GO:0006508">
    <property type="term" value="P:proteolysis"/>
    <property type="evidence" value="ECO:0007669"/>
    <property type="project" value="UniProtKB-KW"/>
</dbReference>
<dbReference type="AlphaFoldDB" id="A0A7W2A998"/>
<gene>
    <name evidence="2" type="ORF">H1191_11630</name>
</gene>
<organism evidence="2 3">
    <name type="scientific">Paenactinomyces guangxiensis</name>
    <dbReference type="NCBI Taxonomy" id="1490290"/>
    <lineage>
        <taxon>Bacteria</taxon>
        <taxon>Bacillati</taxon>
        <taxon>Bacillota</taxon>
        <taxon>Bacilli</taxon>
        <taxon>Bacillales</taxon>
        <taxon>Thermoactinomycetaceae</taxon>
        <taxon>Paenactinomyces</taxon>
    </lineage>
</organism>
<evidence type="ECO:0000313" key="3">
    <source>
        <dbReference type="Proteomes" id="UP000535491"/>
    </source>
</evidence>
<proteinExistence type="predicted"/>
<name>A0A7W2A998_9BACL</name>
<comment type="caution">
    <text evidence="2">The sequence shown here is derived from an EMBL/GenBank/DDBJ whole genome shotgun (WGS) entry which is preliminary data.</text>
</comment>
<keyword evidence="2" id="KW-0378">Hydrolase</keyword>
<sequence length="125" mass="14631">MSSQRQRSFEPKFRIISLKEQKKLPLSVTEWVHERKTVRGVSEYRRNKYSYLMISLGSRPNPGYRLELVKVETGRKETAVFVEEKFPLPGRMYPQVVVYPYLLAEVRGPVQVCLIRPDQSVVPFS</sequence>
<reference evidence="2 3" key="1">
    <citation type="submission" date="2020-07" db="EMBL/GenBank/DDBJ databases">
        <authorList>
            <person name="Feng H."/>
        </authorList>
    </citation>
    <scope>NUCLEOTIDE SEQUENCE [LARGE SCALE GENOMIC DNA]</scope>
    <source>
        <strain evidence="3">s-10</strain>
    </source>
</reference>
<dbReference type="Pfam" id="PF14343">
    <property type="entry name" value="PrcB_C"/>
    <property type="match status" value="1"/>
</dbReference>
<dbReference type="RefSeq" id="WP_181752199.1">
    <property type="nucleotide sequence ID" value="NZ_JACEIQ010000011.1"/>
</dbReference>
<evidence type="ECO:0000313" key="2">
    <source>
        <dbReference type="EMBL" id="MBA4494957.1"/>
    </source>
</evidence>
<dbReference type="Proteomes" id="UP000535491">
    <property type="component" value="Unassembled WGS sequence"/>
</dbReference>
<dbReference type="InterPro" id="IPR025748">
    <property type="entry name" value="PrcB_C_dom"/>
</dbReference>
<dbReference type="EMBL" id="JACEIQ010000011">
    <property type="protein sequence ID" value="MBA4494957.1"/>
    <property type="molecule type" value="Genomic_DNA"/>
</dbReference>
<keyword evidence="3" id="KW-1185">Reference proteome</keyword>
<evidence type="ECO:0000259" key="1">
    <source>
        <dbReference type="Pfam" id="PF14343"/>
    </source>
</evidence>
<keyword evidence="2" id="KW-0645">Protease</keyword>
<protein>
    <submittedName>
        <fullName evidence="2">Protease complex subunit PrcB family protein</fullName>
    </submittedName>
</protein>
<feature type="domain" description="PrcB C-terminal" evidence="1">
    <location>
        <begin position="51"/>
        <end position="106"/>
    </location>
</feature>
<dbReference type="GO" id="GO:0008233">
    <property type="term" value="F:peptidase activity"/>
    <property type="evidence" value="ECO:0007669"/>
    <property type="project" value="UniProtKB-KW"/>
</dbReference>